<name>A0ABV7ZL47_9CORY</name>
<evidence type="ECO:0000256" key="1">
    <source>
        <dbReference type="SAM" id="MobiDB-lite"/>
    </source>
</evidence>
<dbReference type="Proteomes" id="UP001595751">
    <property type="component" value="Unassembled WGS sequence"/>
</dbReference>
<dbReference type="NCBIfam" id="NF007351">
    <property type="entry name" value="PRK09846.1"/>
    <property type="match status" value="1"/>
</dbReference>
<reference evidence="3" key="1">
    <citation type="journal article" date="2019" name="Int. J. Syst. Evol. Microbiol.">
        <title>The Global Catalogue of Microorganisms (GCM) 10K type strain sequencing project: providing services to taxonomists for standard genome sequencing and annotation.</title>
        <authorList>
            <consortium name="The Broad Institute Genomics Platform"/>
            <consortium name="The Broad Institute Genome Sequencing Center for Infectious Disease"/>
            <person name="Wu L."/>
            <person name="Ma J."/>
        </authorList>
    </citation>
    <scope>NUCLEOTIDE SEQUENCE [LARGE SCALE GENOMIC DNA]</scope>
    <source>
        <strain evidence="3">CCUG 53252</strain>
    </source>
</reference>
<dbReference type="RefSeq" id="WP_290291813.1">
    <property type="nucleotide sequence ID" value="NZ_CP047211.1"/>
</dbReference>
<sequence>MARDLATRLENNQSPDTRRPAGLADQIRSMEKQFQLAMPRGAEAAQLVRDALTAIRQTPQLAECDAPSVLGSLMTCAQLGLRPGVLGHAYLLPFWDTKAGGRRAQLVIGYQGLIELAHRSGQIKSLIARTVYENDFFEVDYGLDDRLVHKPTMTGPKGQPIAYYAIAKFTTGGHAFYIMNHWEMEQYRDNHATAKTRDGRVVGPWRDHFEGMAHKTCVRQLAKWMPKSTDLGRAIEADNSVRVDLTPAAVDYPEHVDGQVIDDAAPDTTPDAAPGDADAVYAAQADGTDA</sequence>
<dbReference type="NCBIfam" id="TIGR00616">
    <property type="entry name" value="rect"/>
    <property type="match status" value="1"/>
</dbReference>
<accession>A0ABV7ZL47</accession>
<gene>
    <name evidence="2" type="primary">recT</name>
    <name evidence="2" type="ORF">ACFORJ_01560</name>
</gene>
<protein>
    <submittedName>
        <fullName evidence="2">Recombination protein RecT</fullName>
    </submittedName>
</protein>
<dbReference type="Pfam" id="PF03837">
    <property type="entry name" value="RecT"/>
    <property type="match status" value="1"/>
</dbReference>
<dbReference type="InterPro" id="IPR018330">
    <property type="entry name" value="RecT_fam"/>
</dbReference>
<dbReference type="EMBL" id="JBHRZN010000001">
    <property type="protein sequence ID" value="MFC3848855.1"/>
    <property type="molecule type" value="Genomic_DNA"/>
</dbReference>
<comment type="caution">
    <text evidence="2">The sequence shown here is derived from an EMBL/GenBank/DDBJ whole genome shotgun (WGS) entry which is preliminary data.</text>
</comment>
<evidence type="ECO:0000313" key="2">
    <source>
        <dbReference type="EMBL" id="MFC3848855.1"/>
    </source>
</evidence>
<evidence type="ECO:0000313" key="3">
    <source>
        <dbReference type="Proteomes" id="UP001595751"/>
    </source>
</evidence>
<keyword evidence="3" id="KW-1185">Reference proteome</keyword>
<proteinExistence type="predicted"/>
<dbReference type="InterPro" id="IPR004590">
    <property type="entry name" value="ssDNA_annealing_RecT"/>
</dbReference>
<organism evidence="2 3">
    <name type="scientific">Corynebacterium hansenii</name>
    <dbReference type="NCBI Taxonomy" id="394964"/>
    <lineage>
        <taxon>Bacteria</taxon>
        <taxon>Bacillati</taxon>
        <taxon>Actinomycetota</taxon>
        <taxon>Actinomycetes</taxon>
        <taxon>Mycobacteriales</taxon>
        <taxon>Corynebacteriaceae</taxon>
        <taxon>Corynebacterium</taxon>
    </lineage>
</organism>
<feature type="region of interest" description="Disordered" evidence="1">
    <location>
        <begin position="1"/>
        <end position="20"/>
    </location>
</feature>